<accession>A0A1H7W925</accession>
<reference evidence="9" key="1">
    <citation type="submission" date="2016-10" db="EMBL/GenBank/DDBJ databases">
        <authorList>
            <person name="Varghese N."/>
        </authorList>
    </citation>
    <scope>NUCLEOTIDE SEQUENCE [LARGE SCALE GENOMIC DNA]</scope>
    <source>
        <strain evidence="9">DSM 45096 / BCRC 16803 / CGMCC 4.1857 / CIP 109030 / JCM 12277 / KCTC 19219 / NBRC 100920 / 33214</strain>
    </source>
</reference>
<keyword evidence="3" id="KW-0479">Metal-binding</keyword>
<comment type="similarity">
    <text evidence="2">Belongs to the zinc-containing alcohol dehydrogenase family.</text>
</comment>
<feature type="region of interest" description="Disordered" evidence="6">
    <location>
        <begin position="100"/>
        <end position="130"/>
    </location>
</feature>
<dbReference type="PANTHER" id="PTHR42813:SF3">
    <property type="entry name" value="GLUTATHIONE-INDEPENDENT FORMALDEHYDE DEHYDROGENASE"/>
    <property type="match status" value="1"/>
</dbReference>
<evidence type="ECO:0000313" key="8">
    <source>
        <dbReference type="EMBL" id="SEM18013.1"/>
    </source>
</evidence>
<sequence length="130" mass="13009">MQSDIFPTGCHGTELTHVSTGDSVAMFGAGPVGPMAVHSAILRGAARVFALDEESDRPRLAADLGAAAVDFADADPADVIGEATGRQGVGCGVEAVGYQAHDPAGTGAPRDGPGQARRGGPLHGARIVSH</sequence>
<dbReference type="GO" id="GO:0046872">
    <property type="term" value="F:metal ion binding"/>
    <property type="evidence" value="ECO:0007669"/>
    <property type="project" value="UniProtKB-KW"/>
</dbReference>
<organism evidence="8 9">
    <name type="scientific">Streptacidiphilus jiangxiensis</name>
    <dbReference type="NCBI Taxonomy" id="235985"/>
    <lineage>
        <taxon>Bacteria</taxon>
        <taxon>Bacillati</taxon>
        <taxon>Actinomycetota</taxon>
        <taxon>Actinomycetes</taxon>
        <taxon>Kitasatosporales</taxon>
        <taxon>Streptomycetaceae</taxon>
        <taxon>Streptacidiphilus</taxon>
    </lineage>
</organism>
<dbReference type="Gene3D" id="3.40.50.720">
    <property type="entry name" value="NAD(P)-binding Rossmann-like Domain"/>
    <property type="match status" value="1"/>
</dbReference>
<dbReference type="InterPro" id="IPR036291">
    <property type="entry name" value="NAD(P)-bd_dom_sf"/>
</dbReference>
<dbReference type="RefSeq" id="WP_052438645.1">
    <property type="nucleotide sequence ID" value="NZ_BBPN01000011.1"/>
</dbReference>
<dbReference type="AlphaFoldDB" id="A0A1H7W925"/>
<keyword evidence="5" id="KW-0520">NAD</keyword>
<dbReference type="eggNOG" id="COG1063">
    <property type="taxonomic scope" value="Bacteria"/>
</dbReference>
<dbReference type="EMBL" id="FOAZ01000020">
    <property type="protein sequence ID" value="SEM18013.1"/>
    <property type="molecule type" value="Genomic_DNA"/>
</dbReference>
<evidence type="ECO:0000256" key="3">
    <source>
        <dbReference type="ARBA" id="ARBA00022723"/>
    </source>
</evidence>
<comment type="cofactor">
    <cofactor evidence="1">
        <name>Zn(2+)</name>
        <dbReference type="ChEBI" id="CHEBI:29105"/>
    </cofactor>
</comment>
<evidence type="ECO:0000259" key="7">
    <source>
        <dbReference type="Pfam" id="PF00107"/>
    </source>
</evidence>
<evidence type="ECO:0000256" key="6">
    <source>
        <dbReference type="SAM" id="MobiDB-lite"/>
    </source>
</evidence>
<dbReference type="Pfam" id="PF00107">
    <property type="entry name" value="ADH_zinc_N"/>
    <property type="match status" value="1"/>
</dbReference>
<dbReference type="PANTHER" id="PTHR42813">
    <property type="entry name" value="ZINC-TYPE ALCOHOL DEHYDROGENASE-LIKE"/>
    <property type="match status" value="1"/>
</dbReference>
<proteinExistence type="inferred from homology"/>
<dbReference type="SUPFAM" id="SSF51735">
    <property type="entry name" value="NAD(P)-binding Rossmann-fold domains"/>
    <property type="match status" value="1"/>
</dbReference>
<dbReference type="Proteomes" id="UP000183015">
    <property type="component" value="Unassembled WGS sequence"/>
</dbReference>
<gene>
    <name evidence="8" type="ORF">SAMN05414137_1209</name>
</gene>
<keyword evidence="9" id="KW-1185">Reference proteome</keyword>
<keyword evidence="4" id="KW-0862">Zinc</keyword>
<protein>
    <submittedName>
        <fullName evidence="8">Glutathione-independent formaldehyde dehydrogenase</fullName>
    </submittedName>
</protein>
<evidence type="ECO:0000256" key="1">
    <source>
        <dbReference type="ARBA" id="ARBA00001947"/>
    </source>
</evidence>
<evidence type="ECO:0000256" key="2">
    <source>
        <dbReference type="ARBA" id="ARBA00008072"/>
    </source>
</evidence>
<dbReference type="STRING" id="235985.SAMN05414137_1209"/>
<name>A0A1H7W925_STRJI</name>
<dbReference type="OrthoDB" id="241504at2"/>
<evidence type="ECO:0000256" key="4">
    <source>
        <dbReference type="ARBA" id="ARBA00022833"/>
    </source>
</evidence>
<dbReference type="InterPro" id="IPR013149">
    <property type="entry name" value="ADH-like_C"/>
</dbReference>
<evidence type="ECO:0000313" key="9">
    <source>
        <dbReference type="Proteomes" id="UP000183015"/>
    </source>
</evidence>
<evidence type="ECO:0000256" key="5">
    <source>
        <dbReference type="ARBA" id="ARBA00023027"/>
    </source>
</evidence>
<feature type="domain" description="Alcohol dehydrogenase-like C-terminal" evidence="7">
    <location>
        <begin position="31"/>
        <end position="99"/>
    </location>
</feature>